<dbReference type="SUPFAM" id="SSF46785">
    <property type="entry name" value="Winged helix' DNA-binding domain"/>
    <property type="match status" value="1"/>
</dbReference>
<dbReference type="InterPro" id="IPR011711">
    <property type="entry name" value="GntR_C"/>
</dbReference>
<dbReference type="GO" id="GO:0003677">
    <property type="term" value="F:DNA binding"/>
    <property type="evidence" value="ECO:0007669"/>
    <property type="project" value="UniProtKB-KW"/>
</dbReference>
<dbReference type="OrthoDB" id="389878at2"/>
<keyword evidence="2" id="KW-0238">DNA-binding</keyword>
<reference evidence="5 7" key="1">
    <citation type="journal article" date="2018" name="Genome Announc.">
        <title>Complete genomes of two Megasphaera elsdenii strains, NCIMB 702410 and ATCC 25940.</title>
        <authorList>
            <person name="Hatmaker E.A."/>
            <person name="O'Dell K."/>
            <person name="Riley L.A."/>
            <person name="Klingeman D.M."/>
            <person name="Guss A.M."/>
        </authorList>
    </citation>
    <scope>NUCLEOTIDE SEQUENCE [LARGE SCALE GENOMIC DNA]</scope>
    <source>
        <strain evidence="5 7">NCIMB702410</strain>
    </source>
</reference>
<evidence type="ECO:0000256" key="2">
    <source>
        <dbReference type="ARBA" id="ARBA00023125"/>
    </source>
</evidence>
<dbReference type="PANTHER" id="PTHR43537">
    <property type="entry name" value="TRANSCRIPTIONAL REGULATOR, GNTR FAMILY"/>
    <property type="match status" value="1"/>
</dbReference>
<evidence type="ECO:0000313" key="7">
    <source>
        <dbReference type="Proteomes" id="UP000238358"/>
    </source>
</evidence>
<dbReference type="Pfam" id="PF00392">
    <property type="entry name" value="GntR"/>
    <property type="match status" value="1"/>
</dbReference>
<dbReference type="Pfam" id="PF07729">
    <property type="entry name" value="FCD"/>
    <property type="match status" value="1"/>
</dbReference>
<evidence type="ECO:0000259" key="4">
    <source>
        <dbReference type="PROSITE" id="PS50949"/>
    </source>
</evidence>
<dbReference type="Proteomes" id="UP000536773">
    <property type="component" value="Unassembled WGS sequence"/>
</dbReference>
<evidence type="ECO:0000256" key="1">
    <source>
        <dbReference type="ARBA" id="ARBA00023015"/>
    </source>
</evidence>
<dbReference type="PRINTS" id="PR00035">
    <property type="entry name" value="HTHGNTR"/>
</dbReference>
<reference evidence="6 8" key="2">
    <citation type="submission" date="2020-04" db="EMBL/GenBank/DDBJ databases">
        <authorList>
            <person name="Hitch T.C.A."/>
            <person name="Wylensek D."/>
            <person name="Clavel T."/>
        </authorList>
    </citation>
    <scope>NUCLEOTIDE SEQUENCE [LARGE SCALE GENOMIC DNA]</scope>
    <source>
        <strain evidence="6 8">WCA-386-APC-2A</strain>
    </source>
</reference>
<dbReference type="PANTHER" id="PTHR43537:SF5">
    <property type="entry name" value="UXU OPERON TRANSCRIPTIONAL REGULATOR"/>
    <property type="match status" value="1"/>
</dbReference>
<evidence type="ECO:0000313" key="6">
    <source>
        <dbReference type="EMBL" id="NMK38924.1"/>
    </source>
</evidence>
<protein>
    <submittedName>
        <fullName evidence="6">GntR family transcriptional regulator</fullName>
    </submittedName>
</protein>
<dbReference type="RefSeq" id="WP_027895783.1">
    <property type="nucleotide sequence ID" value="NZ_CABMON010000004.1"/>
</dbReference>
<evidence type="ECO:0000313" key="8">
    <source>
        <dbReference type="Proteomes" id="UP000536773"/>
    </source>
</evidence>
<dbReference type="PROSITE" id="PS50949">
    <property type="entry name" value="HTH_GNTR"/>
    <property type="match status" value="1"/>
</dbReference>
<dbReference type="SMART" id="SM00345">
    <property type="entry name" value="HTH_GNTR"/>
    <property type="match status" value="1"/>
</dbReference>
<evidence type="ECO:0000313" key="5">
    <source>
        <dbReference type="EMBL" id="AVO27052.1"/>
    </source>
</evidence>
<organism evidence="6 8">
    <name type="scientific">Megasphaera elsdenii</name>
    <dbReference type="NCBI Taxonomy" id="907"/>
    <lineage>
        <taxon>Bacteria</taxon>
        <taxon>Bacillati</taxon>
        <taxon>Bacillota</taxon>
        <taxon>Negativicutes</taxon>
        <taxon>Veillonellales</taxon>
        <taxon>Veillonellaceae</taxon>
        <taxon>Megasphaera</taxon>
    </lineage>
</organism>
<proteinExistence type="predicted"/>
<dbReference type="InterPro" id="IPR036388">
    <property type="entry name" value="WH-like_DNA-bd_sf"/>
</dbReference>
<dbReference type="InterPro" id="IPR000524">
    <property type="entry name" value="Tscrpt_reg_HTH_GntR"/>
</dbReference>
<name>A0A269TF66_MEGEL</name>
<dbReference type="Gene3D" id="1.10.10.10">
    <property type="entry name" value="Winged helix-like DNA-binding domain superfamily/Winged helix DNA-binding domain"/>
    <property type="match status" value="1"/>
</dbReference>
<gene>
    <name evidence="5" type="ORF">C6Y28_05205</name>
    <name evidence="6" type="ORF">HG933_05965</name>
</gene>
<accession>A0A269TF66</accession>
<dbReference type="InterPro" id="IPR036390">
    <property type="entry name" value="WH_DNA-bd_sf"/>
</dbReference>
<keyword evidence="1" id="KW-0805">Transcription regulation</keyword>
<dbReference type="InterPro" id="IPR008920">
    <property type="entry name" value="TF_FadR/GntR_C"/>
</dbReference>
<sequence>MENLELFEKAPNETVREYAYRVLYENIMSLKLPPGTAMSEQELSGILNVSRTPVREAFIRLSQKGLLEILPQRGTFVSKIHTEQLAEFRFFRVTLERAIIELACQAFPDPWRTKLEFCIFEQGKFITSKDAENFFKSDNTLHSLLYEGCGKPHIWQIVQESNLDYARARVLNVSDAAEQMNLLYEQHKGIVGAIFAGNTEMAQRIMTEHINKVMGDVEVLKKEYPEYFQ</sequence>
<feature type="domain" description="HTH gntR-type" evidence="4">
    <location>
        <begin position="13"/>
        <end position="80"/>
    </location>
</feature>
<keyword evidence="3" id="KW-0804">Transcription</keyword>
<evidence type="ECO:0000256" key="3">
    <source>
        <dbReference type="ARBA" id="ARBA00023163"/>
    </source>
</evidence>
<dbReference type="EMBL" id="CP027569">
    <property type="protein sequence ID" value="AVO27052.1"/>
    <property type="molecule type" value="Genomic_DNA"/>
</dbReference>
<dbReference type="Gene3D" id="1.20.120.530">
    <property type="entry name" value="GntR ligand-binding domain-like"/>
    <property type="match status" value="1"/>
</dbReference>
<dbReference type="AlphaFoldDB" id="A0A269TF66"/>
<dbReference type="SMART" id="SM00895">
    <property type="entry name" value="FCD"/>
    <property type="match status" value="1"/>
</dbReference>
<dbReference type="EMBL" id="JABBJH010000006">
    <property type="protein sequence ID" value="NMK38924.1"/>
    <property type="molecule type" value="Genomic_DNA"/>
</dbReference>
<dbReference type="Proteomes" id="UP000238358">
    <property type="component" value="Chromosome"/>
</dbReference>
<dbReference type="SUPFAM" id="SSF48008">
    <property type="entry name" value="GntR ligand-binding domain-like"/>
    <property type="match status" value="1"/>
</dbReference>
<dbReference type="GO" id="GO:0003700">
    <property type="term" value="F:DNA-binding transcription factor activity"/>
    <property type="evidence" value="ECO:0007669"/>
    <property type="project" value="InterPro"/>
</dbReference>
<dbReference type="CDD" id="cd07377">
    <property type="entry name" value="WHTH_GntR"/>
    <property type="match status" value="1"/>
</dbReference>